<feature type="binding site" evidence="7">
    <location>
        <position position="14"/>
    </location>
    <ligand>
        <name>Mg(2+)</name>
        <dbReference type="ChEBI" id="CHEBI:18420"/>
    </ligand>
</feature>
<evidence type="ECO:0000313" key="9">
    <source>
        <dbReference type="Proteomes" id="UP000604765"/>
    </source>
</evidence>
<evidence type="ECO:0000256" key="7">
    <source>
        <dbReference type="HAMAP-Rule" id="MF_00109"/>
    </source>
</evidence>
<evidence type="ECO:0000256" key="5">
    <source>
        <dbReference type="ARBA" id="ARBA00022840"/>
    </source>
</evidence>
<feature type="binding site" evidence="7">
    <location>
        <position position="134"/>
    </location>
    <ligand>
        <name>substrate</name>
    </ligand>
</feature>
<protein>
    <recommendedName>
        <fullName evidence="7">Shikimate kinase</fullName>
        <shortName evidence="7">SK</shortName>
        <ecNumber evidence="7">2.7.1.71</ecNumber>
    </recommendedName>
</protein>
<evidence type="ECO:0000256" key="2">
    <source>
        <dbReference type="ARBA" id="ARBA00022679"/>
    </source>
</evidence>
<dbReference type="Gene3D" id="3.40.50.300">
    <property type="entry name" value="P-loop containing nucleotide triphosphate hydrolases"/>
    <property type="match status" value="1"/>
</dbReference>
<evidence type="ECO:0000256" key="1">
    <source>
        <dbReference type="ARBA" id="ARBA00022605"/>
    </source>
</evidence>
<dbReference type="InterPro" id="IPR000623">
    <property type="entry name" value="Shikimate_kinase/TSH1"/>
</dbReference>
<comment type="caution">
    <text evidence="7">Lacks conserved residue(s) required for the propagation of feature annotation.</text>
</comment>
<comment type="subunit">
    <text evidence="7">Monomer.</text>
</comment>
<dbReference type="Proteomes" id="UP000604765">
    <property type="component" value="Unassembled WGS sequence"/>
</dbReference>
<feature type="binding site" evidence="7">
    <location>
        <position position="56"/>
    </location>
    <ligand>
        <name>substrate</name>
    </ligand>
</feature>
<dbReference type="CDD" id="cd00464">
    <property type="entry name" value="SK"/>
    <property type="match status" value="1"/>
</dbReference>
<keyword evidence="6 7" id="KW-0057">Aromatic amino acid biosynthesis</keyword>
<accession>A0ABQ3W0F4</accession>
<comment type="caution">
    <text evidence="8">The sequence shown here is derived from an EMBL/GenBank/DDBJ whole genome shotgun (WGS) entry which is preliminary data.</text>
</comment>
<evidence type="ECO:0000256" key="3">
    <source>
        <dbReference type="ARBA" id="ARBA00022741"/>
    </source>
</evidence>
<dbReference type="RefSeq" id="WP_203630199.1">
    <property type="nucleotide sequence ID" value="NZ_BNJR01000014.1"/>
</dbReference>
<feature type="binding site" evidence="7">
    <location>
        <position position="77"/>
    </location>
    <ligand>
        <name>substrate</name>
    </ligand>
</feature>
<sequence>MQAILVGFMGSGKTTVGQLLAQQLNVPYHDLDDIIVAMAGKSIQQIFDENGEAAFRQLEHIALARSLAQEGILGTGGGTPIQAANFSLLQKSNVPVILLDVLPETIMKRLKDDTGRPLAKELGLSGLVDLKSQRDDRYEQVSNYRIATDKLTPIEIVKILKRQLLMIQ</sequence>
<feature type="binding site" evidence="7">
    <location>
        <position position="116"/>
    </location>
    <ligand>
        <name>ATP</name>
        <dbReference type="ChEBI" id="CHEBI:30616"/>
    </ligand>
</feature>
<comment type="pathway">
    <text evidence="7">Metabolic intermediate biosynthesis; chorismate biosynthesis; chorismate from D-erythrose 4-phosphate and phosphoenolpyruvate: step 5/7.</text>
</comment>
<dbReference type="InterPro" id="IPR031322">
    <property type="entry name" value="Shikimate/glucono_kinase"/>
</dbReference>
<comment type="similarity">
    <text evidence="7">Belongs to the shikimate kinase family.</text>
</comment>
<keyword evidence="2 7" id="KW-0808">Transferase</keyword>
<keyword evidence="9" id="KW-1185">Reference proteome</keyword>
<keyword evidence="7" id="KW-0479">Metal-binding</keyword>
<comment type="cofactor">
    <cofactor evidence="7">
        <name>Mg(2+)</name>
        <dbReference type="ChEBI" id="CHEBI:18420"/>
    </cofactor>
    <text evidence="7">Binds 1 Mg(2+) ion per subunit.</text>
</comment>
<dbReference type="Pfam" id="PF01202">
    <property type="entry name" value="SKI"/>
    <property type="match status" value="1"/>
</dbReference>
<feature type="binding site" evidence="7">
    <location>
        <begin position="10"/>
        <end position="15"/>
    </location>
    <ligand>
        <name>ATP</name>
        <dbReference type="ChEBI" id="CHEBI:30616"/>
    </ligand>
</feature>
<dbReference type="HAMAP" id="MF_00109">
    <property type="entry name" value="Shikimate_kinase"/>
    <property type="match status" value="1"/>
</dbReference>
<evidence type="ECO:0000256" key="4">
    <source>
        <dbReference type="ARBA" id="ARBA00022777"/>
    </source>
</evidence>
<evidence type="ECO:0000313" key="8">
    <source>
        <dbReference type="EMBL" id="GHP14181.1"/>
    </source>
</evidence>
<feature type="binding site" evidence="7">
    <location>
        <position position="32"/>
    </location>
    <ligand>
        <name>substrate</name>
    </ligand>
</feature>
<keyword evidence="3 7" id="KW-0547">Nucleotide-binding</keyword>
<dbReference type="EC" id="2.7.1.71" evidence="7"/>
<organism evidence="8 9">
    <name type="scientific">Lentilactobacillus fungorum</name>
    <dbReference type="NCBI Taxonomy" id="2201250"/>
    <lineage>
        <taxon>Bacteria</taxon>
        <taxon>Bacillati</taxon>
        <taxon>Bacillota</taxon>
        <taxon>Bacilli</taxon>
        <taxon>Lactobacillales</taxon>
        <taxon>Lactobacillaceae</taxon>
        <taxon>Lentilactobacillus</taxon>
    </lineage>
</organism>
<dbReference type="PANTHER" id="PTHR21087:SF16">
    <property type="entry name" value="SHIKIMATE KINASE 1, CHLOROPLASTIC"/>
    <property type="match status" value="1"/>
</dbReference>
<dbReference type="PANTHER" id="PTHR21087">
    <property type="entry name" value="SHIKIMATE KINASE"/>
    <property type="match status" value="1"/>
</dbReference>
<reference evidence="8 9" key="1">
    <citation type="journal article" date="2021" name="Int. J. Syst. Evol. Microbiol.">
        <title>Lentilactobacillus fungorum sp. nov., isolated from spent mushroom substrates.</title>
        <authorList>
            <person name="Tohno M."/>
            <person name="Tanizawa Y."/>
            <person name="Kojima Y."/>
            <person name="Sakamoto M."/>
            <person name="Ohkuma M."/>
            <person name="Kobayashi H."/>
        </authorList>
    </citation>
    <scope>NUCLEOTIDE SEQUENCE [LARGE SCALE GENOMIC DNA]</scope>
    <source>
        <strain evidence="8 9">YK48G</strain>
    </source>
</reference>
<name>A0ABQ3W0F4_9LACO</name>
<comment type="subcellular location">
    <subcellularLocation>
        <location evidence="7">Cytoplasm</location>
    </subcellularLocation>
</comment>
<comment type="catalytic activity">
    <reaction evidence="7">
        <text>shikimate + ATP = 3-phosphoshikimate + ADP + H(+)</text>
        <dbReference type="Rhea" id="RHEA:13121"/>
        <dbReference type="ChEBI" id="CHEBI:15378"/>
        <dbReference type="ChEBI" id="CHEBI:30616"/>
        <dbReference type="ChEBI" id="CHEBI:36208"/>
        <dbReference type="ChEBI" id="CHEBI:145989"/>
        <dbReference type="ChEBI" id="CHEBI:456216"/>
        <dbReference type="EC" id="2.7.1.71"/>
    </reaction>
</comment>
<keyword evidence="4 7" id="KW-0418">Kinase</keyword>
<gene>
    <name evidence="8" type="primary">aroI</name>
    <name evidence="7" type="synonym">aroK</name>
    <name evidence="8" type="ORF">YK48G_16060</name>
</gene>
<keyword evidence="7" id="KW-0963">Cytoplasm</keyword>
<dbReference type="PRINTS" id="PR01100">
    <property type="entry name" value="SHIKIMTKNASE"/>
</dbReference>
<dbReference type="GO" id="GO:0016301">
    <property type="term" value="F:kinase activity"/>
    <property type="evidence" value="ECO:0007669"/>
    <property type="project" value="UniProtKB-KW"/>
</dbReference>
<keyword evidence="5 7" id="KW-0067">ATP-binding</keyword>
<dbReference type="InterPro" id="IPR027417">
    <property type="entry name" value="P-loop_NTPase"/>
</dbReference>
<evidence type="ECO:0000256" key="6">
    <source>
        <dbReference type="ARBA" id="ARBA00023141"/>
    </source>
</evidence>
<proteinExistence type="inferred from homology"/>
<keyword evidence="1 7" id="KW-0028">Amino-acid biosynthesis</keyword>
<comment type="function">
    <text evidence="7">Catalyzes the specific phosphorylation of the 3-hydroxyl group of shikimic acid using ATP as a cosubstrate.</text>
</comment>
<dbReference type="SUPFAM" id="SSF52540">
    <property type="entry name" value="P-loop containing nucleoside triphosphate hydrolases"/>
    <property type="match status" value="1"/>
</dbReference>
<dbReference type="EMBL" id="BNJR01000014">
    <property type="protein sequence ID" value="GHP14181.1"/>
    <property type="molecule type" value="Genomic_DNA"/>
</dbReference>
<keyword evidence="7" id="KW-0460">Magnesium</keyword>